<reference evidence="3 4" key="1">
    <citation type="journal article" date="2012" name="Science">
        <title>The Paleozoic origin of enzymatic lignin decomposition reconstructed from 31 fungal genomes.</title>
        <authorList>
            <person name="Floudas D."/>
            <person name="Binder M."/>
            <person name="Riley R."/>
            <person name="Barry K."/>
            <person name="Blanchette R.A."/>
            <person name="Henrissat B."/>
            <person name="Martinez A.T."/>
            <person name="Otillar R."/>
            <person name="Spatafora J.W."/>
            <person name="Yadav J.S."/>
            <person name="Aerts A."/>
            <person name="Benoit I."/>
            <person name="Boyd A."/>
            <person name="Carlson A."/>
            <person name="Copeland A."/>
            <person name="Coutinho P.M."/>
            <person name="de Vries R.P."/>
            <person name="Ferreira P."/>
            <person name="Findley K."/>
            <person name="Foster B."/>
            <person name="Gaskell J."/>
            <person name="Glotzer D."/>
            <person name="Gorecki P."/>
            <person name="Heitman J."/>
            <person name="Hesse C."/>
            <person name="Hori C."/>
            <person name="Igarashi K."/>
            <person name="Jurgens J.A."/>
            <person name="Kallen N."/>
            <person name="Kersten P."/>
            <person name="Kohler A."/>
            <person name="Kuees U."/>
            <person name="Kumar T.K.A."/>
            <person name="Kuo A."/>
            <person name="LaButti K."/>
            <person name="Larrondo L.F."/>
            <person name="Lindquist E."/>
            <person name="Ling A."/>
            <person name="Lombard V."/>
            <person name="Lucas S."/>
            <person name="Lundell T."/>
            <person name="Martin R."/>
            <person name="McLaughlin D.J."/>
            <person name="Morgenstern I."/>
            <person name="Morin E."/>
            <person name="Murat C."/>
            <person name="Nagy L.G."/>
            <person name="Nolan M."/>
            <person name="Ohm R.A."/>
            <person name="Patyshakuliyeva A."/>
            <person name="Rokas A."/>
            <person name="Ruiz-Duenas F.J."/>
            <person name="Sabat G."/>
            <person name="Salamov A."/>
            <person name="Samejima M."/>
            <person name="Schmutz J."/>
            <person name="Slot J.C."/>
            <person name="St John F."/>
            <person name="Stenlid J."/>
            <person name="Sun H."/>
            <person name="Sun S."/>
            <person name="Syed K."/>
            <person name="Tsang A."/>
            <person name="Wiebenga A."/>
            <person name="Young D."/>
            <person name="Pisabarro A."/>
            <person name="Eastwood D.C."/>
            <person name="Martin F."/>
            <person name="Cullen D."/>
            <person name="Grigoriev I.V."/>
            <person name="Hibbett D.S."/>
        </authorList>
    </citation>
    <scope>NUCLEOTIDE SEQUENCE [LARGE SCALE GENOMIC DNA]</scope>
    <source>
        <strain evidence="3 4">DJM-731 SS1</strain>
    </source>
</reference>
<name>M5G3P1_DACPD</name>
<keyword evidence="1" id="KW-0694">RNA-binding</keyword>
<dbReference type="GeneID" id="63691690"/>
<dbReference type="HOGENOM" id="CLU_001366_2_1_1"/>
<evidence type="ECO:0000313" key="3">
    <source>
        <dbReference type="EMBL" id="EJT98377.1"/>
    </source>
</evidence>
<organism evidence="3 4">
    <name type="scientific">Dacryopinax primogenitus (strain DJM 731)</name>
    <name type="common">Brown rot fungus</name>
    <dbReference type="NCBI Taxonomy" id="1858805"/>
    <lineage>
        <taxon>Eukaryota</taxon>
        <taxon>Fungi</taxon>
        <taxon>Dikarya</taxon>
        <taxon>Basidiomycota</taxon>
        <taxon>Agaricomycotina</taxon>
        <taxon>Dacrymycetes</taxon>
        <taxon>Dacrymycetales</taxon>
        <taxon>Dacrymycetaceae</taxon>
        <taxon>Dacryopinax</taxon>
    </lineage>
</organism>
<comment type="catalytic activity">
    <reaction evidence="1">
        <text>RNA(n) + a ribonucleoside 5'-triphosphate = RNA(n+1) + diphosphate</text>
        <dbReference type="Rhea" id="RHEA:21248"/>
        <dbReference type="Rhea" id="RHEA-COMP:14527"/>
        <dbReference type="Rhea" id="RHEA-COMP:17342"/>
        <dbReference type="ChEBI" id="CHEBI:33019"/>
        <dbReference type="ChEBI" id="CHEBI:61557"/>
        <dbReference type="ChEBI" id="CHEBI:140395"/>
        <dbReference type="EC" id="2.7.7.48"/>
    </reaction>
</comment>
<dbReference type="GO" id="GO:0030422">
    <property type="term" value="P:siRNA processing"/>
    <property type="evidence" value="ECO:0007669"/>
    <property type="project" value="TreeGrafter"/>
</dbReference>
<accession>M5G3P1</accession>
<feature type="domain" description="RDRP core" evidence="2">
    <location>
        <begin position="141"/>
        <end position="736"/>
    </location>
</feature>
<dbReference type="EMBL" id="JH795873">
    <property type="protein sequence ID" value="EJT98377.1"/>
    <property type="molecule type" value="Genomic_DNA"/>
</dbReference>
<evidence type="ECO:0000313" key="4">
    <source>
        <dbReference type="Proteomes" id="UP000030653"/>
    </source>
</evidence>
<dbReference type="Proteomes" id="UP000030653">
    <property type="component" value="Unassembled WGS sequence"/>
</dbReference>
<dbReference type="GO" id="GO:0031380">
    <property type="term" value="C:nuclear RNA-directed RNA polymerase complex"/>
    <property type="evidence" value="ECO:0007669"/>
    <property type="project" value="TreeGrafter"/>
</dbReference>
<protein>
    <recommendedName>
        <fullName evidence="1">RNA-dependent RNA polymerase</fullName>
        <ecNumber evidence="1">2.7.7.48</ecNumber>
    </recommendedName>
</protein>
<dbReference type="InterPro" id="IPR057596">
    <property type="entry name" value="RDRP_core"/>
</dbReference>
<keyword evidence="1" id="KW-0808">Transferase</keyword>
<dbReference type="EC" id="2.7.7.48" evidence="1"/>
<dbReference type="PANTHER" id="PTHR23079">
    <property type="entry name" value="RNA-DEPENDENT RNA POLYMERASE"/>
    <property type="match status" value="1"/>
</dbReference>
<evidence type="ECO:0000259" key="2">
    <source>
        <dbReference type="Pfam" id="PF05183"/>
    </source>
</evidence>
<keyword evidence="4" id="KW-1185">Reference proteome</keyword>
<keyword evidence="1" id="KW-0696">RNA-directed RNA polymerase</keyword>
<dbReference type="PANTHER" id="PTHR23079:SF55">
    <property type="entry name" value="RNA-DIRECTED RNA POLYMERASE"/>
    <property type="match status" value="1"/>
</dbReference>
<gene>
    <name evidence="3" type="ORF">DACRYDRAFT_83509</name>
</gene>
<dbReference type="STRING" id="1858805.M5G3P1"/>
<dbReference type="OrthoDB" id="6513042at2759"/>
<dbReference type="Pfam" id="PF05183">
    <property type="entry name" value="RdRP"/>
    <property type="match status" value="1"/>
</dbReference>
<proteinExistence type="inferred from homology"/>
<dbReference type="GO" id="GO:0003723">
    <property type="term" value="F:RNA binding"/>
    <property type="evidence" value="ECO:0007669"/>
    <property type="project" value="UniProtKB-KW"/>
</dbReference>
<dbReference type="GO" id="GO:0003968">
    <property type="term" value="F:RNA-directed RNA polymerase activity"/>
    <property type="evidence" value="ECO:0007669"/>
    <property type="project" value="UniProtKB-KW"/>
</dbReference>
<dbReference type="InterPro" id="IPR007855">
    <property type="entry name" value="RDRP"/>
</dbReference>
<dbReference type="AlphaFoldDB" id="M5G3P1"/>
<comment type="similarity">
    <text evidence="1">Belongs to the RdRP family.</text>
</comment>
<sequence length="908" mass="102584">MRIVFQDRPSLIQFRDAALRTFRFVVKGRFTSIDADRLHLFEKIHTIDTWAGTLDLRVALQVSALYMNGLLDPNEILSLRPNIDQLAELYQDKPDRLARLLGLFADRMQRAQYTALTMHGQSEASPIPICDIMIRACAAIVTPTCIHLEGPYLDQSNSVLRAYPEHQHYFLRLSFASEDHLPLYNDRDVDSRLFVGYRIGTILREGVTLAGRHFEFLAYSLSALRQHSVWMVAPFDHPVLGLMTANRVRDRLGDFSRVSKCPARYGARLAQAFTATEPSIVLKPENIVEIPDKINKANKLIFTDGVGGMSLELLEGTWKRLVENRPHLRTKIDFPATVFQFRLGGNKGLLSLNPLLPGLVMQVRPSMNKFDAPDSLGLEIAKSFERPRPFFLNRPFIMLLESRGVHADVFLTLQRNAVKAVEDSKSSLIRASIMTETYGLGGTFWIRLILRNIHDILGLDFEAGQGLTTFYDPFLKHIIDVGKANALREIRFRARIPVPNSWTLIGVADEHDVLGKNEIYACIHKPGDPEPHWIEGPAIVTKSPSLGPGDAQFVTGIGRPPPDCPFMLGPYPLKNCVVFSCRGVRPIPSMLGGGDLDGDEFNVVQYSSLFPQYPADPDDYTAAERAELDRDCTMNDVIDFIIDYVNNDLVGRLATEHLILADQHPDGVKYSNCHQLAQLYALALDFAKTGTPIDQDQIPSLLNDMKPDYLQREQQVGKQSTKFYQSQRALGHMFREPDLQIDFDAIREESTFSETNGFDGDILFHRVRDLVTKYISVSALVLPNTPELFDRYVEELRHACLTTSTGPRTQEATEGEAVMGVILSNAFHPKIRLDRVYRLRLQITNLVNSVRSEFQGLEDDPLRVRLERAYAGWDHSRSRGFEFGARSFALIALSAIFHYIEEIDNDAR</sequence>
<evidence type="ECO:0000256" key="1">
    <source>
        <dbReference type="RuleBase" id="RU363098"/>
    </source>
</evidence>
<keyword evidence="1" id="KW-0548">Nucleotidyltransferase</keyword>
<dbReference type="RefSeq" id="XP_040625275.1">
    <property type="nucleotide sequence ID" value="XM_040776628.1"/>
</dbReference>
<dbReference type="OMA" id="ANHENFL"/>